<dbReference type="SUPFAM" id="SSF52540">
    <property type="entry name" value="P-loop containing nucleoside triphosphate hydrolases"/>
    <property type="match status" value="1"/>
</dbReference>
<dbReference type="Gene3D" id="3.40.50.300">
    <property type="entry name" value="P-loop containing nucleotide triphosphate hydrolases"/>
    <property type="match status" value="1"/>
</dbReference>
<dbReference type="InterPro" id="IPR003593">
    <property type="entry name" value="AAA+_ATPase"/>
</dbReference>
<dbReference type="RefSeq" id="WP_247975040.1">
    <property type="nucleotide sequence ID" value="NZ_CP095848.1"/>
</dbReference>
<dbReference type="PROSITE" id="PS00211">
    <property type="entry name" value="ABC_TRANSPORTER_1"/>
    <property type="match status" value="1"/>
</dbReference>
<name>A0ABY4JA44_9BACT</name>
<dbReference type="PANTHER" id="PTHR42781">
    <property type="entry name" value="SPERMIDINE/PUTRESCINE IMPORT ATP-BINDING PROTEIN POTA"/>
    <property type="match status" value="1"/>
</dbReference>
<dbReference type="SMART" id="SM00382">
    <property type="entry name" value="AAA"/>
    <property type="match status" value="1"/>
</dbReference>
<protein>
    <submittedName>
        <fullName evidence="5">ABC transporter ATP-binding protein</fullName>
    </submittedName>
</protein>
<keyword evidence="2" id="KW-0547">Nucleotide-binding</keyword>
<dbReference type="Pfam" id="PF00005">
    <property type="entry name" value="ABC_tran"/>
    <property type="match status" value="1"/>
</dbReference>
<accession>A0ABY4JA44</accession>
<reference evidence="5 6" key="1">
    <citation type="submission" date="2022-04" db="EMBL/GenBank/DDBJ databases">
        <title>Hymenobacter sp. isolated from the air.</title>
        <authorList>
            <person name="Won M."/>
            <person name="Lee C.-M."/>
            <person name="Woen H.-Y."/>
            <person name="Kwon S.-W."/>
        </authorList>
    </citation>
    <scope>NUCLEOTIDE SEQUENCE [LARGE SCALE GENOMIC DNA]</scope>
    <source>
        <strain evidence="6">5516 S-25</strain>
    </source>
</reference>
<organism evidence="5 6">
    <name type="scientific">Hymenobacter sublimis</name>
    <dbReference type="NCBI Taxonomy" id="2933777"/>
    <lineage>
        <taxon>Bacteria</taxon>
        <taxon>Pseudomonadati</taxon>
        <taxon>Bacteroidota</taxon>
        <taxon>Cytophagia</taxon>
        <taxon>Cytophagales</taxon>
        <taxon>Hymenobacteraceae</taxon>
        <taxon>Hymenobacter</taxon>
    </lineage>
</organism>
<keyword evidence="1" id="KW-0813">Transport</keyword>
<proteinExistence type="predicted"/>
<evidence type="ECO:0000313" key="5">
    <source>
        <dbReference type="EMBL" id="UPL48662.1"/>
    </source>
</evidence>
<dbReference type="EMBL" id="CP095848">
    <property type="protein sequence ID" value="UPL48662.1"/>
    <property type="molecule type" value="Genomic_DNA"/>
</dbReference>
<dbReference type="InterPro" id="IPR003439">
    <property type="entry name" value="ABC_transporter-like_ATP-bd"/>
</dbReference>
<gene>
    <name evidence="5" type="ORF">MWH26_15905</name>
</gene>
<evidence type="ECO:0000259" key="4">
    <source>
        <dbReference type="PROSITE" id="PS50893"/>
    </source>
</evidence>
<sequence length="332" mass="35885">MSLLRVSGVSLQERERYAVHNISFTQQPFQKVAIAAETGAGKSTLLQIIAGLVQSTAGEVWLEDARVKGPAEQLMPGHPGIAYLSQQFELPKFLRVEQVLRYANKLPEAAAQRLYEVCRINHLALRRTDQLSGGERQRIALARLLLSSPKLLLLDEPFSNLDMGHKRLLKAVIQDLGDQLGITCTLISHDPLDTLSWADEILVLQEGRLVQQGPPAQVYQQPASEYVAGLFGGYNLLTGAAAKTLLAASGQSLAAGQRLLVRPEALAVAEAGPIGVAGRVTAVRFFGSYSELDVRLGKSVVTSRVTENRFGPGQLVHVRLAAEGGWVLPASS</sequence>
<evidence type="ECO:0000313" key="6">
    <source>
        <dbReference type="Proteomes" id="UP000829647"/>
    </source>
</evidence>
<keyword evidence="6" id="KW-1185">Reference proteome</keyword>
<dbReference type="Pfam" id="PF08402">
    <property type="entry name" value="TOBE_2"/>
    <property type="match status" value="1"/>
</dbReference>
<dbReference type="GO" id="GO:0005524">
    <property type="term" value="F:ATP binding"/>
    <property type="evidence" value="ECO:0007669"/>
    <property type="project" value="UniProtKB-KW"/>
</dbReference>
<dbReference type="PANTHER" id="PTHR42781:SF4">
    <property type="entry name" value="SPERMIDINE_PUTRESCINE IMPORT ATP-BINDING PROTEIN POTA"/>
    <property type="match status" value="1"/>
</dbReference>
<evidence type="ECO:0000256" key="1">
    <source>
        <dbReference type="ARBA" id="ARBA00022448"/>
    </source>
</evidence>
<feature type="domain" description="ABC transporter" evidence="4">
    <location>
        <begin position="4"/>
        <end position="231"/>
    </location>
</feature>
<dbReference type="Proteomes" id="UP000829647">
    <property type="component" value="Chromosome"/>
</dbReference>
<keyword evidence="3 5" id="KW-0067">ATP-binding</keyword>
<dbReference type="InterPro" id="IPR027417">
    <property type="entry name" value="P-loop_NTPase"/>
</dbReference>
<dbReference type="InterPro" id="IPR017871">
    <property type="entry name" value="ABC_transporter-like_CS"/>
</dbReference>
<dbReference type="InterPro" id="IPR050093">
    <property type="entry name" value="ABC_SmlMolc_Importer"/>
</dbReference>
<evidence type="ECO:0000256" key="2">
    <source>
        <dbReference type="ARBA" id="ARBA00022741"/>
    </source>
</evidence>
<dbReference type="PROSITE" id="PS50893">
    <property type="entry name" value="ABC_TRANSPORTER_2"/>
    <property type="match status" value="1"/>
</dbReference>
<dbReference type="InterPro" id="IPR008995">
    <property type="entry name" value="Mo/tungstate-bd_C_term_dom"/>
</dbReference>
<dbReference type="InterPro" id="IPR013611">
    <property type="entry name" value="Transp-assoc_OB_typ2"/>
</dbReference>
<evidence type="ECO:0000256" key="3">
    <source>
        <dbReference type="ARBA" id="ARBA00022840"/>
    </source>
</evidence>
<dbReference type="SUPFAM" id="SSF50331">
    <property type="entry name" value="MOP-like"/>
    <property type="match status" value="1"/>
</dbReference>